<protein>
    <recommendedName>
        <fullName evidence="4">Coiled-coil domain-containing protein 12</fullName>
    </recommendedName>
</protein>
<dbReference type="AlphaFoldDB" id="A0A9W8KXY9"/>
<dbReference type="PANTHER" id="PTHR31551:SF1">
    <property type="entry name" value="COILED-COIL DOMAIN-CONTAINING PROTEIN 12"/>
    <property type="match status" value="1"/>
</dbReference>
<name>A0A9W8KXY9_9FUNG</name>
<dbReference type="Pfam" id="PF08315">
    <property type="entry name" value="cwf18"/>
    <property type="match status" value="1"/>
</dbReference>
<gene>
    <name evidence="2" type="ORF">GGI25_003570</name>
</gene>
<dbReference type="GO" id="GO:0071014">
    <property type="term" value="C:post-mRNA release spliceosomal complex"/>
    <property type="evidence" value="ECO:0007669"/>
    <property type="project" value="TreeGrafter"/>
</dbReference>
<feature type="region of interest" description="Disordered" evidence="1">
    <location>
        <begin position="133"/>
        <end position="156"/>
    </location>
</feature>
<evidence type="ECO:0000313" key="3">
    <source>
        <dbReference type="Proteomes" id="UP001151518"/>
    </source>
</evidence>
<evidence type="ECO:0000313" key="2">
    <source>
        <dbReference type="EMBL" id="KAJ2676420.1"/>
    </source>
</evidence>
<dbReference type="Proteomes" id="UP001151518">
    <property type="component" value="Unassembled WGS sequence"/>
</dbReference>
<feature type="compositionally biased region" description="Basic and acidic residues" evidence="1">
    <location>
        <begin position="60"/>
        <end position="69"/>
    </location>
</feature>
<feature type="compositionally biased region" description="Polar residues" evidence="1">
    <location>
        <begin position="25"/>
        <end position="41"/>
    </location>
</feature>
<feature type="compositionally biased region" description="Basic and acidic residues" evidence="1">
    <location>
        <begin position="147"/>
        <end position="156"/>
    </location>
</feature>
<dbReference type="EMBL" id="JANBTW010000040">
    <property type="protein sequence ID" value="KAJ2676420.1"/>
    <property type="molecule type" value="Genomic_DNA"/>
</dbReference>
<sequence>MSGGLEEETRKRKARLQVLREARQKLTQPNDNIENDNNGLTVDSGDFKSTEENQEQTTEQAERGDTVEKSVDGVIEAVLAERQEAIASSDLDIVAIAPRRANWDLKHDLQQRLEKLKPQNDAAVADSIRERIQESGDADDLAGAVEAKARTTKEAE</sequence>
<evidence type="ECO:0008006" key="4">
    <source>
        <dbReference type="Google" id="ProtNLM"/>
    </source>
</evidence>
<dbReference type="PANTHER" id="PTHR31551">
    <property type="entry name" value="PRE-MRNA-SPLICING FACTOR CWF18"/>
    <property type="match status" value="1"/>
</dbReference>
<accession>A0A9W8KXY9</accession>
<reference evidence="2" key="1">
    <citation type="submission" date="2022-07" db="EMBL/GenBank/DDBJ databases">
        <title>Phylogenomic reconstructions and comparative analyses of Kickxellomycotina fungi.</title>
        <authorList>
            <person name="Reynolds N.K."/>
            <person name="Stajich J.E."/>
            <person name="Barry K."/>
            <person name="Grigoriev I.V."/>
            <person name="Crous P."/>
            <person name="Smith M.E."/>
        </authorList>
    </citation>
    <scope>NUCLEOTIDE SEQUENCE</scope>
    <source>
        <strain evidence="2">NRRL 3115</strain>
    </source>
</reference>
<dbReference type="InterPro" id="IPR013169">
    <property type="entry name" value="mRNA_splic_Cwf18-like"/>
</dbReference>
<dbReference type="OrthoDB" id="10261348at2759"/>
<comment type="caution">
    <text evidence="2">The sequence shown here is derived from an EMBL/GenBank/DDBJ whole genome shotgun (WGS) entry which is preliminary data.</text>
</comment>
<proteinExistence type="predicted"/>
<dbReference type="GO" id="GO:0005684">
    <property type="term" value="C:U2-type spliceosomal complex"/>
    <property type="evidence" value="ECO:0007669"/>
    <property type="project" value="TreeGrafter"/>
</dbReference>
<feature type="region of interest" description="Disordered" evidence="1">
    <location>
        <begin position="21"/>
        <end position="69"/>
    </location>
</feature>
<organism evidence="2 3">
    <name type="scientific">Coemansia spiralis</name>
    <dbReference type="NCBI Taxonomy" id="417178"/>
    <lineage>
        <taxon>Eukaryota</taxon>
        <taxon>Fungi</taxon>
        <taxon>Fungi incertae sedis</taxon>
        <taxon>Zoopagomycota</taxon>
        <taxon>Kickxellomycotina</taxon>
        <taxon>Kickxellomycetes</taxon>
        <taxon>Kickxellales</taxon>
        <taxon>Kickxellaceae</taxon>
        <taxon>Coemansia</taxon>
    </lineage>
</organism>
<evidence type="ECO:0000256" key="1">
    <source>
        <dbReference type="SAM" id="MobiDB-lite"/>
    </source>
</evidence>